<name>E7RRJ7_9BACT</name>
<sequence>MQGDFPFVFFKNNEYRDTTCHCYMFDVNRIEGGNMDRKL</sequence>
<accession>E7RRJ7</accession>
<protein>
    <submittedName>
        <fullName evidence="1">Uncharacterized protein</fullName>
    </submittedName>
</protein>
<dbReference type="Proteomes" id="UP000005580">
    <property type="component" value="Unassembled WGS sequence"/>
</dbReference>
<comment type="caution">
    <text evidence="1">The sequence shown here is derived from an EMBL/GenBank/DDBJ whole genome shotgun (WGS) entry which is preliminary data.</text>
</comment>
<evidence type="ECO:0000313" key="2">
    <source>
        <dbReference type="Proteomes" id="UP000005580"/>
    </source>
</evidence>
<dbReference type="HOGENOM" id="CLU_3314797_0_0_10"/>
<gene>
    <name evidence="1" type="ORF">HMPREF0663_11798</name>
</gene>
<dbReference type="AlphaFoldDB" id="E7RRJ7"/>
<dbReference type="EMBL" id="AEPE02000005">
    <property type="protein sequence ID" value="EFZ36885.1"/>
    <property type="molecule type" value="Genomic_DNA"/>
</dbReference>
<proteinExistence type="predicted"/>
<keyword evidence="2" id="KW-1185">Reference proteome</keyword>
<reference evidence="1" key="1">
    <citation type="submission" date="2011-01" db="EMBL/GenBank/DDBJ databases">
        <authorList>
            <person name="Muzny D."/>
            <person name="Qin X."/>
            <person name="Buhay C."/>
            <person name="Dugan-Rocha S."/>
            <person name="Ding Y."/>
            <person name="Chen G."/>
            <person name="Hawes A."/>
            <person name="Holder M."/>
            <person name="Jhangiani S."/>
            <person name="Johnson A."/>
            <person name="Khan Z."/>
            <person name="Li Z."/>
            <person name="Liu W."/>
            <person name="Liu X."/>
            <person name="Perez L."/>
            <person name="Shen H."/>
            <person name="Wang Q."/>
            <person name="Watt J."/>
            <person name="Xi L."/>
            <person name="Xin Y."/>
            <person name="Zhou J."/>
            <person name="Deng J."/>
            <person name="Jiang H."/>
            <person name="Liu Y."/>
            <person name="Qu J."/>
            <person name="Song X.-Z."/>
            <person name="Zhang L."/>
            <person name="Villasana D."/>
            <person name="Johnson A."/>
            <person name="Liu J."/>
            <person name="Liyanage D."/>
            <person name="Lorensuhewa L."/>
            <person name="Robinson T."/>
            <person name="Song A."/>
            <person name="Song B.-B."/>
            <person name="Dinh H."/>
            <person name="Thornton R."/>
            <person name="Coyle M."/>
            <person name="Francisco L."/>
            <person name="Jackson L."/>
            <person name="Javaid M."/>
            <person name="Korchina V."/>
            <person name="Kovar C."/>
            <person name="Mata R."/>
            <person name="Mathew T."/>
            <person name="Ngo R."/>
            <person name="Nguyen L."/>
            <person name="Nguyen N."/>
            <person name="Okwuonu G."/>
            <person name="Ongeri F."/>
            <person name="Pham C."/>
            <person name="Simmons D."/>
            <person name="Wilczek-Boney K."/>
            <person name="Hale W."/>
            <person name="Jakkamsetti A."/>
            <person name="Pham P."/>
            <person name="Ruth R."/>
            <person name="San Lucas F."/>
            <person name="Warren J."/>
            <person name="Zhang J."/>
            <person name="Zhao Z."/>
            <person name="Zhou C."/>
            <person name="Zhu D."/>
            <person name="Lee S."/>
            <person name="Bess C."/>
            <person name="Blankenburg K."/>
            <person name="Forbes L."/>
            <person name="Fu Q."/>
            <person name="Gubbala S."/>
            <person name="Hirani K."/>
            <person name="Jayaseelan J.C."/>
            <person name="Lara F."/>
            <person name="Munidasa M."/>
            <person name="Palculict T."/>
            <person name="Patil S."/>
            <person name="Pu L.-L."/>
            <person name="Saada N."/>
            <person name="Tang L."/>
            <person name="Weissenberger G."/>
            <person name="Zhu Y."/>
            <person name="Hemphill L."/>
            <person name="Shang Y."/>
            <person name="Youmans B."/>
            <person name="Ayvaz T."/>
            <person name="Ross M."/>
            <person name="Santibanez J."/>
            <person name="Aqrawi P."/>
            <person name="Gross S."/>
            <person name="Joshi V."/>
            <person name="Fowler G."/>
            <person name="Nazareth L."/>
            <person name="Reid J."/>
            <person name="Worley K."/>
            <person name="Petrosino J."/>
            <person name="Highlander S."/>
            <person name="Gibbs R."/>
        </authorList>
    </citation>
    <scope>NUCLEOTIDE SEQUENCE [LARGE SCALE GENOMIC DNA]</scope>
    <source>
        <strain evidence="1">ATCC 33269</strain>
    </source>
</reference>
<organism evidence="1 2">
    <name type="scientific">Hoylesella oralis ATCC 33269</name>
    <dbReference type="NCBI Taxonomy" id="873533"/>
    <lineage>
        <taxon>Bacteria</taxon>
        <taxon>Pseudomonadati</taxon>
        <taxon>Bacteroidota</taxon>
        <taxon>Bacteroidia</taxon>
        <taxon>Bacteroidales</taxon>
        <taxon>Prevotellaceae</taxon>
        <taxon>Hoylesella</taxon>
    </lineage>
</organism>
<evidence type="ECO:0000313" key="1">
    <source>
        <dbReference type="EMBL" id="EFZ36885.1"/>
    </source>
</evidence>